<dbReference type="Proteomes" id="UP000218231">
    <property type="component" value="Unassembled WGS sequence"/>
</dbReference>
<feature type="domain" description="AB hydrolase-1" evidence="2">
    <location>
        <begin position="64"/>
        <end position="132"/>
    </location>
</feature>
<comment type="caution">
    <text evidence="3">The sequence shown here is derived from an EMBL/GenBank/DDBJ whole genome shotgun (WGS) entry which is preliminary data.</text>
</comment>
<accession>A0A2A2M3N5</accession>
<reference evidence="3 4" key="1">
    <citation type="journal article" date="2017" name="Curr. Biol.">
        <title>Genome architecture and evolution of a unichromosomal asexual nematode.</title>
        <authorList>
            <person name="Fradin H."/>
            <person name="Zegar C."/>
            <person name="Gutwein M."/>
            <person name="Lucas J."/>
            <person name="Kovtun M."/>
            <person name="Corcoran D."/>
            <person name="Baugh L.R."/>
            <person name="Kiontke K."/>
            <person name="Gunsalus K."/>
            <person name="Fitch D.H."/>
            <person name="Piano F."/>
        </authorList>
    </citation>
    <scope>NUCLEOTIDE SEQUENCE [LARGE SCALE GENOMIC DNA]</scope>
    <source>
        <strain evidence="3">PF1309</strain>
    </source>
</reference>
<dbReference type="InterPro" id="IPR029058">
    <property type="entry name" value="AB_hydrolase_fold"/>
</dbReference>
<proteinExistence type="predicted"/>
<sequence length="154" mass="16704">MQSATRWTLGSLVGGAALTVAGGLGLSFYSDRLARDAERQVPPDGRYIRVDGARLHYVDKGTGPAIVMVHGLAGQLRNFGYGMLDILAKDHRVILVDRPGSGYSTADEDREPNIVEQAAIVARFIEALGIDRPRRMACPRRSAASPPFRRRCAG</sequence>
<dbReference type="EMBL" id="LIAE01005742">
    <property type="protein sequence ID" value="PAV93084.1"/>
    <property type="molecule type" value="Genomic_DNA"/>
</dbReference>
<dbReference type="Gene3D" id="3.40.50.1820">
    <property type="entry name" value="alpha/beta hydrolase"/>
    <property type="match status" value="1"/>
</dbReference>
<keyword evidence="1" id="KW-0472">Membrane</keyword>
<name>A0A2A2M3N5_9BILA</name>
<dbReference type="SUPFAM" id="SSF53474">
    <property type="entry name" value="alpha/beta-Hydrolases"/>
    <property type="match status" value="1"/>
</dbReference>
<dbReference type="InterPro" id="IPR000073">
    <property type="entry name" value="AB_hydrolase_1"/>
</dbReference>
<evidence type="ECO:0000259" key="2">
    <source>
        <dbReference type="Pfam" id="PF00561"/>
    </source>
</evidence>
<keyword evidence="1" id="KW-0812">Transmembrane</keyword>
<keyword evidence="4" id="KW-1185">Reference proteome</keyword>
<evidence type="ECO:0000313" key="4">
    <source>
        <dbReference type="Proteomes" id="UP000218231"/>
    </source>
</evidence>
<gene>
    <name evidence="3" type="ORF">WR25_24652</name>
</gene>
<dbReference type="OrthoDB" id="7130006at2759"/>
<keyword evidence="1" id="KW-1133">Transmembrane helix</keyword>
<evidence type="ECO:0000313" key="3">
    <source>
        <dbReference type="EMBL" id="PAV93084.1"/>
    </source>
</evidence>
<dbReference type="AlphaFoldDB" id="A0A2A2M3N5"/>
<evidence type="ECO:0000256" key="1">
    <source>
        <dbReference type="SAM" id="Phobius"/>
    </source>
</evidence>
<dbReference type="Pfam" id="PF00561">
    <property type="entry name" value="Abhydrolase_1"/>
    <property type="match status" value="1"/>
</dbReference>
<feature type="transmembrane region" description="Helical" evidence="1">
    <location>
        <begin position="6"/>
        <end position="29"/>
    </location>
</feature>
<protein>
    <recommendedName>
        <fullName evidence="2">AB hydrolase-1 domain-containing protein</fullName>
    </recommendedName>
</protein>
<organism evidence="3 4">
    <name type="scientific">Diploscapter pachys</name>
    <dbReference type="NCBI Taxonomy" id="2018661"/>
    <lineage>
        <taxon>Eukaryota</taxon>
        <taxon>Metazoa</taxon>
        <taxon>Ecdysozoa</taxon>
        <taxon>Nematoda</taxon>
        <taxon>Chromadorea</taxon>
        <taxon>Rhabditida</taxon>
        <taxon>Rhabditina</taxon>
        <taxon>Rhabditomorpha</taxon>
        <taxon>Rhabditoidea</taxon>
        <taxon>Rhabditidae</taxon>
        <taxon>Diploscapter</taxon>
    </lineage>
</organism>